<dbReference type="EMBL" id="KK105373">
    <property type="protein sequence ID" value="KIY92720.1"/>
    <property type="molecule type" value="Genomic_DNA"/>
</dbReference>
<evidence type="ECO:0000313" key="2">
    <source>
        <dbReference type="EMBL" id="KIY92720.1"/>
    </source>
</evidence>
<dbReference type="KEGG" id="mng:MNEG_15244"/>
<feature type="non-terminal residue" evidence="2">
    <location>
        <position position="1"/>
    </location>
</feature>
<dbReference type="Proteomes" id="UP000054498">
    <property type="component" value="Unassembled WGS sequence"/>
</dbReference>
<dbReference type="GeneID" id="25732886"/>
<protein>
    <submittedName>
        <fullName evidence="2">Uncharacterized protein</fullName>
    </submittedName>
</protein>
<organism evidence="2 3">
    <name type="scientific">Monoraphidium neglectum</name>
    <dbReference type="NCBI Taxonomy" id="145388"/>
    <lineage>
        <taxon>Eukaryota</taxon>
        <taxon>Viridiplantae</taxon>
        <taxon>Chlorophyta</taxon>
        <taxon>core chlorophytes</taxon>
        <taxon>Chlorophyceae</taxon>
        <taxon>CS clade</taxon>
        <taxon>Sphaeropleales</taxon>
        <taxon>Selenastraceae</taxon>
        <taxon>Monoraphidium</taxon>
    </lineage>
</organism>
<evidence type="ECO:0000313" key="3">
    <source>
        <dbReference type="Proteomes" id="UP000054498"/>
    </source>
</evidence>
<gene>
    <name evidence="2" type="ORF">MNEG_15244</name>
</gene>
<feature type="compositionally biased region" description="Low complexity" evidence="1">
    <location>
        <begin position="36"/>
        <end position="47"/>
    </location>
</feature>
<sequence>SSVCDNRASGGSSGISDTSNIELSDGAHDQRSSTIGSSSSGRSCSGDDGAGGADRPGAAPCQHLRP</sequence>
<name>A0A0D2MBL0_9CHLO</name>
<feature type="compositionally biased region" description="Low complexity" evidence="1">
    <location>
        <begin position="55"/>
        <end position="66"/>
    </location>
</feature>
<dbReference type="RefSeq" id="XP_013891740.1">
    <property type="nucleotide sequence ID" value="XM_014036286.1"/>
</dbReference>
<accession>A0A0D2MBL0</accession>
<proteinExistence type="predicted"/>
<dbReference type="AlphaFoldDB" id="A0A0D2MBL0"/>
<feature type="region of interest" description="Disordered" evidence="1">
    <location>
        <begin position="1"/>
        <end position="66"/>
    </location>
</feature>
<reference evidence="2 3" key="1">
    <citation type="journal article" date="2013" name="BMC Genomics">
        <title>Reconstruction of the lipid metabolism for the microalga Monoraphidium neglectum from its genome sequence reveals characteristics suitable for biofuel production.</title>
        <authorList>
            <person name="Bogen C."/>
            <person name="Al-Dilaimi A."/>
            <person name="Albersmeier A."/>
            <person name="Wichmann J."/>
            <person name="Grundmann M."/>
            <person name="Rupp O."/>
            <person name="Lauersen K.J."/>
            <person name="Blifernez-Klassen O."/>
            <person name="Kalinowski J."/>
            <person name="Goesmann A."/>
            <person name="Mussgnug J.H."/>
            <person name="Kruse O."/>
        </authorList>
    </citation>
    <scope>NUCLEOTIDE SEQUENCE [LARGE SCALE GENOMIC DNA]</scope>
    <source>
        <strain evidence="2 3">SAG 48.87</strain>
    </source>
</reference>
<evidence type="ECO:0000256" key="1">
    <source>
        <dbReference type="SAM" id="MobiDB-lite"/>
    </source>
</evidence>
<keyword evidence="3" id="KW-1185">Reference proteome</keyword>